<evidence type="ECO:0000259" key="8">
    <source>
        <dbReference type="Pfam" id="PF23754"/>
    </source>
</evidence>
<dbReference type="SMART" id="SM00320">
    <property type="entry name" value="WD40"/>
    <property type="match status" value="7"/>
</dbReference>
<organism evidence="10">
    <name type="scientific">Thrips palmi</name>
    <name type="common">Melon thrips</name>
    <dbReference type="NCBI Taxonomy" id="161013"/>
    <lineage>
        <taxon>Eukaryota</taxon>
        <taxon>Metazoa</taxon>
        <taxon>Ecdysozoa</taxon>
        <taxon>Arthropoda</taxon>
        <taxon>Hexapoda</taxon>
        <taxon>Insecta</taxon>
        <taxon>Pterygota</taxon>
        <taxon>Neoptera</taxon>
        <taxon>Paraneoptera</taxon>
        <taxon>Thysanoptera</taxon>
        <taxon>Terebrantia</taxon>
        <taxon>Thripoidea</taxon>
        <taxon>Thripidae</taxon>
        <taxon>Thrips</taxon>
    </lineage>
</organism>
<dbReference type="InterPro" id="IPR015943">
    <property type="entry name" value="WD40/YVTN_repeat-like_dom_sf"/>
</dbReference>
<accession>A0A6P8YIR5</accession>
<keyword evidence="3" id="KW-0677">Repeat</keyword>
<dbReference type="Pfam" id="PF00400">
    <property type="entry name" value="WD40"/>
    <property type="match status" value="3"/>
</dbReference>
<feature type="compositionally biased region" description="Acidic residues" evidence="7">
    <location>
        <begin position="49"/>
        <end position="66"/>
    </location>
</feature>
<feature type="repeat" description="WD" evidence="5">
    <location>
        <begin position="234"/>
        <end position="275"/>
    </location>
</feature>
<dbReference type="PROSITE" id="PS50082">
    <property type="entry name" value="WD_REPEATS_2"/>
    <property type="match status" value="5"/>
</dbReference>
<evidence type="ECO:0000313" key="10">
    <source>
        <dbReference type="RefSeq" id="XP_034239703.1"/>
    </source>
</evidence>
<comment type="subcellular location">
    <subcellularLocation>
        <location evidence="1">Nucleus</location>
    </subcellularLocation>
</comment>
<dbReference type="InterPro" id="IPR036322">
    <property type="entry name" value="WD40_repeat_dom_sf"/>
</dbReference>
<dbReference type="Pfam" id="PF23754">
    <property type="entry name" value="Beta-prop_IP5PC_F"/>
    <property type="match status" value="1"/>
</dbReference>
<evidence type="ECO:0000256" key="7">
    <source>
        <dbReference type="SAM" id="MobiDB-lite"/>
    </source>
</evidence>
<dbReference type="PANTHER" id="PTHR19865">
    <property type="entry name" value="U3 SMALL NUCLEOLAR RNA INTERACTING PROTEIN 2"/>
    <property type="match status" value="1"/>
</dbReference>
<keyword evidence="2 5" id="KW-0853">WD repeat</keyword>
<dbReference type="OrthoDB" id="189968at2759"/>
<dbReference type="PROSITE" id="PS50294">
    <property type="entry name" value="WD_REPEATS_REGION"/>
    <property type="match status" value="2"/>
</dbReference>
<feature type="region of interest" description="Disordered" evidence="7">
    <location>
        <begin position="1"/>
        <end position="70"/>
    </location>
</feature>
<dbReference type="Proteomes" id="UP000515158">
    <property type="component" value="Unplaced"/>
</dbReference>
<dbReference type="AlphaFoldDB" id="A0A6P8YIR5"/>
<dbReference type="SUPFAM" id="SSF50978">
    <property type="entry name" value="WD40 repeat-like"/>
    <property type="match status" value="1"/>
</dbReference>
<feature type="repeat" description="WD" evidence="5">
    <location>
        <begin position="192"/>
        <end position="233"/>
    </location>
</feature>
<reference evidence="10" key="1">
    <citation type="submission" date="2025-08" db="UniProtKB">
        <authorList>
            <consortium name="RefSeq"/>
        </authorList>
    </citation>
    <scope>IDENTIFICATION</scope>
    <source>
        <tissue evidence="10">Total insect</tissue>
    </source>
</reference>
<dbReference type="KEGG" id="tpal:117644393"/>
<feature type="compositionally biased region" description="Basic and acidic residues" evidence="7">
    <location>
        <begin position="34"/>
        <end position="48"/>
    </location>
</feature>
<dbReference type="PRINTS" id="PR00320">
    <property type="entry name" value="GPROTEINBRPT"/>
</dbReference>
<feature type="compositionally biased region" description="Basic residues" evidence="7">
    <location>
        <begin position="11"/>
        <end position="23"/>
    </location>
</feature>
<proteinExistence type="predicted"/>
<dbReference type="PANTHER" id="PTHR19865:SF0">
    <property type="entry name" value="U3 SMALL NUCLEOLAR RNA-INTERACTING PROTEIN 2"/>
    <property type="match status" value="1"/>
</dbReference>
<dbReference type="InParanoid" id="A0A6P8YIR5"/>
<feature type="compositionally biased region" description="Basic and acidic residues" evidence="7">
    <location>
        <begin position="1"/>
        <end position="10"/>
    </location>
</feature>
<feature type="domain" description="IP5PC-F beta-propeller" evidence="8">
    <location>
        <begin position="139"/>
        <end position="229"/>
    </location>
</feature>
<feature type="repeat" description="WD" evidence="5">
    <location>
        <begin position="138"/>
        <end position="179"/>
    </location>
</feature>
<evidence type="ECO:0000256" key="6">
    <source>
        <dbReference type="SAM" id="Coils"/>
    </source>
</evidence>
<dbReference type="InterPro" id="IPR020472">
    <property type="entry name" value="WD40_PAC1"/>
</dbReference>
<evidence type="ECO:0000313" key="9">
    <source>
        <dbReference type="Proteomes" id="UP000515158"/>
    </source>
</evidence>
<dbReference type="CTD" id="3346176"/>
<dbReference type="FunFam" id="2.130.10.10:FF:000509">
    <property type="entry name" value="U3 small nucleolar RNA-interacting protein"/>
    <property type="match status" value="1"/>
</dbReference>
<keyword evidence="6" id="KW-0175">Coiled coil</keyword>
<dbReference type="GO" id="GO:0034511">
    <property type="term" value="F:U3 snoRNA binding"/>
    <property type="evidence" value="ECO:0007669"/>
    <property type="project" value="InterPro"/>
</dbReference>
<evidence type="ECO:0000256" key="2">
    <source>
        <dbReference type="ARBA" id="ARBA00022574"/>
    </source>
</evidence>
<keyword evidence="4" id="KW-0539">Nucleus</keyword>
<dbReference type="Gene3D" id="2.130.10.10">
    <property type="entry name" value="YVTN repeat-like/Quinoprotein amine dehydrogenase"/>
    <property type="match status" value="1"/>
</dbReference>
<dbReference type="GO" id="GO:0032040">
    <property type="term" value="C:small-subunit processome"/>
    <property type="evidence" value="ECO:0007669"/>
    <property type="project" value="TreeGrafter"/>
</dbReference>
<sequence length="464" mass="52343">MSFFIRDKQSKGKRPKKEEKKKRTSSEVQKAKRKYEETIGAHEKHTIENSDDDEAEGATSSDEDLAETTQEKKLRLAKKYLEEIERQEKERAESKEIDRSVIESRLKHDLLEESGKIHKCVADNYIGYDEDNISILTCKDHKLPVTCLVISADNQYVYSASKDCVIVKWSLKEKKKLKATPHFKKCSEELKDKCHQHRILSLSVSTDGEYLASGDEGKIIIIWNADTLQHIRTFTGHKGPITGLAFRKETHQLFSASSDRSVKYWSLDEMSCIETLFGHQSPITAIDALSRERAVTAGGRDTSIRVWKIVEESQLVFNGHRGSIDCVKLLDEQRFISGGDDGVVSVWSAMKKKPLCSVVDTHGKDTASNEPNWVCSVAAYLNTDLTASGSRNGKIMLWKSGQGFRTLESMFHIPIKGFINGLAFTSDGRHLIAAVGQEHRLGRWWRDASVKNSVVVIPLKQKTS</sequence>
<dbReference type="InterPro" id="IPR056454">
    <property type="entry name" value="Beta-prop_IP5PC_F"/>
</dbReference>
<evidence type="ECO:0000256" key="5">
    <source>
        <dbReference type="PROSITE-ProRule" id="PRU00221"/>
    </source>
</evidence>
<dbReference type="FunCoup" id="A0A6P8YIR5">
    <property type="interactions" value="1539"/>
</dbReference>
<gene>
    <name evidence="10" type="primary">LOC117644393</name>
</gene>
<evidence type="ECO:0000256" key="3">
    <source>
        <dbReference type="ARBA" id="ARBA00022737"/>
    </source>
</evidence>
<evidence type="ECO:0000256" key="1">
    <source>
        <dbReference type="ARBA" id="ARBA00004123"/>
    </source>
</evidence>
<dbReference type="CDD" id="cd00200">
    <property type="entry name" value="WD40"/>
    <property type="match status" value="1"/>
</dbReference>
<feature type="repeat" description="WD" evidence="5">
    <location>
        <begin position="276"/>
        <end position="317"/>
    </location>
</feature>
<dbReference type="InterPro" id="IPR001680">
    <property type="entry name" value="WD40_rpt"/>
</dbReference>
<protein>
    <submittedName>
        <fullName evidence="10">U3 small nucleolar RNA-interacting protein 2</fullName>
    </submittedName>
</protein>
<feature type="repeat" description="WD" evidence="5">
    <location>
        <begin position="317"/>
        <end position="348"/>
    </location>
</feature>
<dbReference type="GeneID" id="117644393"/>
<feature type="coiled-coil region" evidence="6">
    <location>
        <begin position="70"/>
        <end position="97"/>
    </location>
</feature>
<evidence type="ECO:0000256" key="4">
    <source>
        <dbReference type="ARBA" id="ARBA00023242"/>
    </source>
</evidence>
<dbReference type="InterPro" id="IPR039241">
    <property type="entry name" value="Rrp9-like"/>
</dbReference>
<name>A0A6P8YIR5_THRPL</name>
<dbReference type="RefSeq" id="XP_034239703.1">
    <property type="nucleotide sequence ID" value="XM_034383812.1"/>
</dbReference>
<keyword evidence="9" id="KW-1185">Reference proteome</keyword>